<comment type="caution">
    <text evidence="2">The sequence shown here is derived from an EMBL/GenBank/DDBJ whole genome shotgun (WGS) entry which is preliminary data.</text>
</comment>
<feature type="transmembrane region" description="Helical" evidence="1">
    <location>
        <begin position="99"/>
        <end position="121"/>
    </location>
</feature>
<dbReference type="Proteomes" id="UP000295164">
    <property type="component" value="Unassembled WGS sequence"/>
</dbReference>
<dbReference type="OrthoDB" id="1048788at2"/>
<evidence type="ECO:0000256" key="1">
    <source>
        <dbReference type="SAM" id="Phobius"/>
    </source>
</evidence>
<name>A0A4V2WMG6_9BACT</name>
<evidence type="ECO:0000313" key="2">
    <source>
        <dbReference type="EMBL" id="TCZ69091.1"/>
    </source>
</evidence>
<sequence>MAARTPDRSSFRDPFLWLLVLATAALQWFAADPGRVERRYSQGLYPGIGRAFRAVFGRLPFSFGDVLYFAAGLFLVLRILRLVRWAFRRELRGHVHTRAFLRTAKVVLIVYLLFQVCWGLNYSRQGIAAQARLQPEASDTARLRALADLLQERLCTWGDRVDSVRRLQLNDHRLLFNRAVAAYASAQRQLPFLEYRRPSVKPSLYGPVAHLFGFSGYYNPLTGEAQVHTGYPLFMQPFVTCHEIGHQLGYARENEANFAGFLAARNSGDPDFIYSAYFEMYLYTLRELARTDPWATVLLRRAAHPRVRSDYKVYRDYLLQKQNAMEPLVSKFYDGYLRFNNQEHGLESYDEVVQWLLAYLRKQGSAAL</sequence>
<keyword evidence="1" id="KW-1133">Transmembrane helix</keyword>
<dbReference type="EMBL" id="SKFH01000023">
    <property type="protein sequence ID" value="TCZ69091.1"/>
    <property type="molecule type" value="Genomic_DNA"/>
</dbReference>
<gene>
    <name evidence="2" type="ORF">E0486_13015</name>
</gene>
<organism evidence="2 3">
    <name type="scientific">Flaviaesturariibacter aridisoli</name>
    <dbReference type="NCBI Taxonomy" id="2545761"/>
    <lineage>
        <taxon>Bacteria</taxon>
        <taxon>Pseudomonadati</taxon>
        <taxon>Bacteroidota</taxon>
        <taxon>Chitinophagia</taxon>
        <taxon>Chitinophagales</taxon>
        <taxon>Chitinophagaceae</taxon>
        <taxon>Flaviaestuariibacter</taxon>
    </lineage>
</organism>
<protein>
    <submittedName>
        <fullName evidence="2">DUF3810 domain-containing protein</fullName>
    </submittedName>
</protein>
<dbReference type="Pfam" id="PF12725">
    <property type="entry name" value="DUF3810"/>
    <property type="match status" value="1"/>
</dbReference>
<dbReference type="AlphaFoldDB" id="A0A4V2WMG6"/>
<dbReference type="RefSeq" id="WP_131852611.1">
    <property type="nucleotide sequence ID" value="NZ_SKFH01000023.1"/>
</dbReference>
<keyword evidence="1" id="KW-0812">Transmembrane</keyword>
<feature type="transmembrane region" description="Helical" evidence="1">
    <location>
        <begin position="66"/>
        <end position="87"/>
    </location>
</feature>
<evidence type="ECO:0000313" key="3">
    <source>
        <dbReference type="Proteomes" id="UP000295164"/>
    </source>
</evidence>
<accession>A0A4V2WMG6</accession>
<keyword evidence="1" id="KW-0472">Membrane</keyword>
<reference evidence="2 3" key="1">
    <citation type="submission" date="2019-03" db="EMBL/GenBank/DDBJ databases">
        <authorList>
            <person name="Kim M.K.M."/>
        </authorList>
    </citation>
    <scope>NUCLEOTIDE SEQUENCE [LARGE SCALE GENOMIC DNA]</scope>
    <source>
        <strain evidence="2 3">17J68-15</strain>
    </source>
</reference>
<proteinExistence type="predicted"/>
<keyword evidence="3" id="KW-1185">Reference proteome</keyword>
<dbReference type="InterPro" id="IPR024294">
    <property type="entry name" value="DUF3810"/>
</dbReference>
<dbReference type="SUPFAM" id="SSF81321">
    <property type="entry name" value="Family A G protein-coupled receptor-like"/>
    <property type="match status" value="1"/>
</dbReference>